<dbReference type="KEGG" id="palo:E6C60_4040"/>
<dbReference type="RefSeq" id="WP_175415372.1">
    <property type="nucleotide sequence ID" value="NZ_CP040396.1"/>
</dbReference>
<feature type="domain" description="SGNH hydrolase-type esterase" evidence="1">
    <location>
        <begin position="7"/>
        <end position="188"/>
    </location>
</feature>
<dbReference type="Gene3D" id="3.40.50.1110">
    <property type="entry name" value="SGNH hydrolase"/>
    <property type="match status" value="1"/>
</dbReference>
<sequence>MRHLFIVGDSISIQYGPFLKPLVESYFHYDRKRGEKQALADLDQPVGANGGDSSRVLDYLTQEQHQGVSYDLLLLNCGLHDIKTDPLTGERQISPARYRDNLERIIQTARSMAKALIWVSTTDIIDDIHNSQSTSFHRFHRDVLEYNEIASQVMEQHEVPIIDLYTFTLQFGADAYRDHAHFTEEVQRRQAEFIADYLMGSGLHASSSAE</sequence>
<dbReference type="InterPro" id="IPR013830">
    <property type="entry name" value="SGNH_hydro"/>
</dbReference>
<dbReference type="InterPro" id="IPR036514">
    <property type="entry name" value="SGNH_hydro_sf"/>
</dbReference>
<keyword evidence="3" id="KW-1185">Reference proteome</keyword>
<dbReference type="AlphaFoldDB" id="A0A4P8XQW5"/>
<organism evidence="2 3">
    <name type="scientific">Paenibacillus algicola</name>
    <dbReference type="NCBI Taxonomy" id="2565926"/>
    <lineage>
        <taxon>Bacteria</taxon>
        <taxon>Bacillati</taxon>
        <taxon>Bacillota</taxon>
        <taxon>Bacilli</taxon>
        <taxon>Bacillales</taxon>
        <taxon>Paenibacillaceae</taxon>
        <taxon>Paenibacillus</taxon>
    </lineage>
</organism>
<evidence type="ECO:0000313" key="2">
    <source>
        <dbReference type="EMBL" id="QCT04745.1"/>
    </source>
</evidence>
<name>A0A4P8XQW5_9BACL</name>
<evidence type="ECO:0000259" key="1">
    <source>
        <dbReference type="Pfam" id="PF13472"/>
    </source>
</evidence>
<dbReference type="EMBL" id="CP040396">
    <property type="protein sequence ID" value="QCT04745.1"/>
    <property type="molecule type" value="Genomic_DNA"/>
</dbReference>
<protein>
    <recommendedName>
        <fullName evidence="1">SGNH hydrolase-type esterase domain-containing protein</fullName>
    </recommendedName>
</protein>
<gene>
    <name evidence="2" type="ORF">E6C60_4040</name>
</gene>
<dbReference type="SUPFAM" id="SSF52266">
    <property type="entry name" value="SGNH hydrolase"/>
    <property type="match status" value="1"/>
</dbReference>
<dbReference type="Proteomes" id="UP000300879">
    <property type="component" value="Chromosome"/>
</dbReference>
<accession>A0A4P8XQW5</accession>
<evidence type="ECO:0000313" key="3">
    <source>
        <dbReference type="Proteomes" id="UP000300879"/>
    </source>
</evidence>
<proteinExistence type="predicted"/>
<reference evidence="2 3" key="1">
    <citation type="submission" date="2019-05" db="EMBL/GenBank/DDBJ databases">
        <authorList>
            <person name="Chen C."/>
        </authorList>
    </citation>
    <scope>NUCLEOTIDE SEQUENCE [LARGE SCALE GENOMIC DNA]</scope>
    <source>
        <strain evidence="2 3">HB172198</strain>
    </source>
</reference>
<dbReference type="Pfam" id="PF13472">
    <property type="entry name" value="Lipase_GDSL_2"/>
    <property type="match status" value="1"/>
</dbReference>